<organism evidence="2">
    <name type="scientific">Ceratitis capitata</name>
    <name type="common">Mediterranean fruit fly</name>
    <name type="synonym">Tephritis capitata</name>
    <dbReference type="NCBI Taxonomy" id="7213"/>
    <lineage>
        <taxon>Eukaryota</taxon>
        <taxon>Metazoa</taxon>
        <taxon>Ecdysozoa</taxon>
        <taxon>Arthropoda</taxon>
        <taxon>Hexapoda</taxon>
        <taxon>Insecta</taxon>
        <taxon>Pterygota</taxon>
        <taxon>Neoptera</taxon>
        <taxon>Endopterygota</taxon>
        <taxon>Diptera</taxon>
        <taxon>Brachycera</taxon>
        <taxon>Muscomorpha</taxon>
        <taxon>Tephritoidea</taxon>
        <taxon>Tephritidae</taxon>
        <taxon>Ceratitis</taxon>
        <taxon>Ceratitis</taxon>
    </lineage>
</organism>
<feature type="chain" id="PRO_5004909010" evidence="1">
    <location>
        <begin position="23"/>
        <end position="324"/>
    </location>
</feature>
<dbReference type="AlphaFoldDB" id="W8CB26"/>
<protein>
    <submittedName>
        <fullName evidence="2">Uncharacterized protein</fullName>
    </submittedName>
</protein>
<reference evidence="2" key="2">
    <citation type="journal article" date="2014" name="BMC Genomics">
        <title>A genomic perspective to assessing quality of mass-reared SIT flies used in Mediterranean fruit fly (Ceratitis capitata) eradication in California.</title>
        <authorList>
            <person name="Calla B."/>
            <person name="Hall B."/>
            <person name="Hou S."/>
            <person name="Geib S.M."/>
        </authorList>
    </citation>
    <scope>NUCLEOTIDE SEQUENCE</scope>
</reference>
<dbReference type="OrthoDB" id="6612717at2759"/>
<accession>W8CB26</accession>
<reference evidence="2" key="1">
    <citation type="submission" date="2013-07" db="EMBL/GenBank/DDBJ databases">
        <authorList>
            <person name="Geib S."/>
        </authorList>
    </citation>
    <scope>NUCLEOTIDE SEQUENCE</scope>
</reference>
<feature type="signal peptide" evidence="1">
    <location>
        <begin position="1"/>
        <end position="22"/>
    </location>
</feature>
<sequence length="324" mass="35806">MSPKILCYALLLICWCILSVNAGCVCHEKGKDNCSKCKETIFVRPKQRHGYPNPGIDLTPIGDTCSCNKVFVEPAALPKPKACPHKKPSTKCSTCKCGSSPPSSSHYPTPHDSYEAVKSGSVYTPAPMPPPLPIPYTSKSCGCSSAHSYAAYPLPDATYAKPTDNTVPADPISISLALQATKAITVPEAKLAFGFNQQPKDSMKKITFSNVPEENLFKLKKDVITYKKPKYTTTPVSEEVYEHEPEDIVESVDSPKLTYQQLGYVAEKFKNPKFRQVHTVYGDDYYSHEAYPLPDRVTVDCGYKPGRVAAYIKRKNDNDPVGYY</sequence>
<name>W8CB26_CERCA</name>
<dbReference type="EMBL" id="GAMC01005201">
    <property type="protein sequence ID" value="JAC01355.1"/>
    <property type="molecule type" value="mRNA"/>
</dbReference>
<keyword evidence="1" id="KW-0732">Signal</keyword>
<evidence type="ECO:0000313" key="2">
    <source>
        <dbReference type="EMBL" id="JAC01355.1"/>
    </source>
</evidence>
<proteinExistence type="evidence at transcript level"/>
<evidence type="ECO:0000256" key="1">
    <source>
        <dbReference type="SAM" id="SignalP"/>
    </source>
</evidence>